<evidence type="ECO:0000313" key="2">
    <source>
        <dbReference type="Proteomes" id="UP000308600"/>
    </source>
</evidence>
<name>A0ACD3B7G5_9AGAR</name>
<accession>A0ACD3B7G5</accession>
<reference evidence="1 2" key="1">
    <citation type="journal article" date="2019" name="Nat. Ecol. Evol.">
        <title>Megaphylogeny resolves global patterns of mushroom evolution.</title>
        <authorList>
            <person name="Varga T."/>
            <person name="Krizsan K."/>
            <person name="Foldi C."/>
            <person name="Dima B."/>
            <person name="Sanchez-Garcia M."/>
            <person name="Sanchez-Ramirez S."/>
            <person name="Szollosi G.J."/>
            <person name="Szarkandi J.G."/>
            <person name="Papp V."/>
            <person name="Albert L."/>
            <person name="Andreopoulos W."/>
            <person name="Angelini C."/>
            <person name="Antonin V."/>
            <person name="Barry K.W."/>
            <person name="Bougher N.L."/>
            <person name="Buchanan P."/>
            <person name="Buyck B."/>
            <person name="Bense V."/>
            <person name="Catcheside P."/>
            <person name="Chovatia M."/>
            <person name="Cooper J."/>
            <person name="Damon W."/>
            <person name="Desjardin D."/>
            <person name="Finy P."/>
            <person name="Geml J."/>
            <person name="Haridas S."/>
            <person name="Hughes K."/>
            <person name="Justo A."/>
            <person name="Karasinski D."/>
            <person name="Kautmanova I."/>
            <person name="Kiss B."/>
            <person name="Kocsube S."/>
            <person name="Kotiranta H."/>
            <person name="LaButti K.M."/>
            <person name="Lechner B.E."/>
            <person name="Liimatainen K."/>
            <person name="Lipzen A."/>
            <person name="Lukacs Z."/>
            <person name="Mihaltcheva S."/>
            <person name="Morgado L.N."/>
            <person name="Niskanen T."/>
            <person name="Noordeloos M.E."/>
            <person name="Ohm R.A."/>
            <person name="Ortiz-Santana B."/>
            <person name="Ovrebo C."/>
            <person name="Racz N."/>
            <person name="Riley R."/>
            <person name="Savchenko A."/>
            <person name="Shiryaev A."/>
            <person name="Soop K."/>
            <person name="Spirin V."/>
            <person name="Szebenyi C."/>
            <person name="Tomsovsky M."/>
            <person name="Tulloss R.E."/>
            <person name="Uehling J."/>
            <person name="Grigoriev I.V."/>
            <person name="Vagvolgyi C."/>
            <person name="Papp T."/>
            <person name="Martin F.M."/>
            <person name="Miettinen O."/>
            <person name="Hibbett D.S."/>
            <person name="Nagy L.G."/>
        </authorList>
    </citation>
    <scope>NUCLEOTIDE SEQUENCE [LARGE SCALE GENOMIC DNA]</scope>
    <source>
        <strain evidence="1 2">NL-1719</strain>
    </source>
</reference>
<dbReference type="Proteomes" id="UP000308600">
    <property type="component" value="Unassembled WGS sequence"/>
</dbReference>
<protein>
    <submittedName>
        <fullName evidence="1">Uncharacterized protein</fullName>
    </submittedName>
</protein>
<organism evidence="1 2">
    <name type="scientific">Pluteus cervinus</name>
    <dbReference type="NCBI Taxonomy" id="181527"/>
    <lineage>
        <taxon>Eukaryota</taxon>
        <taxon>Fungi</taxon>
        <taxon>Dikarya</taxon>
        <taxon>Basidiomycota</taxon>
        <taxon>Agaricomycotina</taxon>
        <taxon>Agaricomycetes</taxon>
        <taxon>Agaricomycetidae</taxon>
        <taxon>Agaricales</taxon>
        <taxon>Pluteineae</taxon>
        <taxon>Pluteaceae</taxon>
        <taxon>Pluteus</taxon>
    </lineage>
</organism>
<evidence type="ECO:0000313" key="1">
    <source>
        <dbReference type="EMBL" id="TFK74258.1"/>
    </source>
</evidence>
<proteinExistence type="predicted"/>
<dbReference type="EMBL" id="ML208269">
    <property type="protein sequence ID" value="TFK74258.1"/>
    <property type="molecule type" value="Genomic_DNA"/>
</dbReference>
<sequence length="431" mass="46375">MALCRLLAYALFSTSIVLASALPREIAVRQTTAGGYGNPGYGGPPVNPTSTPQALPVPSSVAAGATNGDSKCGSTMCITATVLNSTVEYTLASSQQPAWMAMGWGTGMVGSHLVVMWANDDGNITVSQRYATDHVMPLVEPNPPKVATLEPASFASSASTKFIFTVPSDGSTTQDVIYAFGKTKPSSSQPDATIIQHVDQGTFTLDLSKSLANNGNPAPPTSPGHTPLDSRRQLIIVHATFVFLGFLVTLPAGALLARYTRTFSSSWFQGHWKLQFIVAGFFIVIGVALGITSVAQGSGRHLKTTHTMWGVILLVLYILQLSLGAFIHFKKDPNSRRRPPQNYGHAVLGLLIIATAFYQVHTGYTEEYPNTFGVPVPGAINVVWYIWVVLLPLLYAGGLAYLPRQFRMEASKLRSNTSTEEMSYLSRKSTK</sequence>
<gene>
    <name evidence="1" type="ORF">BDN72DRAFT_789463</name>
</gene>
<keyword evidence="2" id="KW-1185">Reference proteome</keyword>